<evidence type="ECO:0000313" key="1">
    <source>
        <dbReference type="EMBL" id="NXL33322.1"/>
    </source>
</evidence>
<comment type="caution">
    <text evidence="1">The sequence shown here is derived from an EMBL/GenBank/DDBJ whole genome shotgun (WGS) entry which is preliminary data.</text>
</comment>
<dbReference type="PANTHER" id="PTHR14667">
    <property type="entry name" value="BARDET-BIEDL SYNDROME 10 PROTEIN"/>
    <property type="match status" value="1"/>
</dbReference>
<dbReference type="EMBL" id="VXAP01000210">
    <property type="protein sequence ID" value="NXL33322.1"/>
    <property type="molecule type" value="Genomic_DNA"/>
</dbReference>
<sequence length="213" mass="23268">FAELHAAVAGLPVASSRVLPGIVLRRDFAAYCPADGDLRAVFVTEPLRPALSAPGVEFLVDSEGRYQASQLWIARRTETLMKHFQSNDIKLLLSSVKQEEVVIYYAKLYGVSVVECLSPEEMALISEITGVSPYEPFGDNTHRKIAESAVATFCQPLLLGSKRCVHIGFTSVCAFQPHCLILCGPVEGVNEQHAAALQGAFTMLQQLFKTVDQ</sequence>
<dbReference type="InterPro" id="IPR042619">
    <property type="entry name" value="BBS10"/>
</dbReference>
<keyword evidence="2" id="KW-1185">Reference proteome</keyword>
<dbReference type="AlphaFoldDB" id="A0A7L0RW61"/>
<evidence type="ECO:0000313" key="2">
    <source>
        <dbReference type="Proteomes" id="UP000591073"/>
    </source>
</evidence>
<dbReference type="Proteomes" id="UP000591073">
    <property type="component" value="Unassembled WGS sequence"/>
</dbReference>
<protein>
    <submittedName>
        <fullName evidence="1">BBS10 protein</fullName>
    </submittedName>
</protein>
<dbReference type="PANTHER" id="PTHR14667:SF2">
    <property type="entry name" value="BARDET-BIEDL SYNDROME 10 PROTEIN"/>
    <property type="match status" value="1"/>
</dbReference>
<feature type="non-terminal residue" evidence="1">
    <location>
        <position position="213"/>
    </location>
</feature>
<organism evidence="1 2">
    <name type="scientific">Glaucidium brasilianum</name>
    <name type="common">Ferruginous pygmy-owl</name>
    <dbReference type="NCBI Taxonomy" id="78217"/>
    <lineage>
        <taxon>Eukaryota</taxon>
        <taxon>Metazoa</taxon>
        <taxon>Chordata</taxon>
        <taxon>Craniata</taxon>
        <taxon>Vertebrata</taxon>
        <taxon>Euteleostomi</taxon>
        <taxon>Archelosauria</taxon>
        <taxon>Archosauria</taxon>
        <taxon>Dinosauria</taxon>
        <taxon>Saurischia</taxon>
        <taxon>Theropoda</taxon>
        <taxon>Coelurosauria</taxon>
        <taxon>Aves</taxon>
        <taxon>Neognathae</taxon>
        <taxon>Neoaves</taxon>
        <taxon>Telluraves</taxon>
        <taxon>Strigiformes</taxon>
        <taxon>Strigidae</taxon>
        <taxon>Glaucidium</taxon>
    </lineage>
</organism>
<gene>
    <name evidence="1" type="primary">Bbs10</name>
    <name evidence="1" type="ORF">GLABRA_R01027</name>
</gene>
<proteinExistence type="predicted"/>
<feature type="non-terminal residue" evidence="1">
    <location>
        <position position="1"/>
    </location>
</feature>
<accession>A0A7L0RW61</accession>
<reference evidence="1 2" key="1">
    <citation type="submission" date="2019-09" db="EMBL/GenBank/DDBJ databases">
        <title>Bird 10,000 Genomes (B10K) Project - Family phase.</title>
        <authorList>
            <person name="Zhang G."/>
        </authorList>
    </citation>
    <scope>NUCLEOTIDE SEQUENCE [LARGE SCALE GENOMIC DNA]</scope>
    <source>
        <strain evidence="1">B10K-DU-008-63</strain>
    </source>
</reference>
<dbReference type="GO" id="GO:0051131">
    <property type="term" value="P:chaperone-mediated protein complex assembly"/>
    <property type="evidence" value="ECO:0007669"/>
    <property type="project" value="InterPro"/>
</dbReference>
<name>A0A7L0RW61_GLABR</name>
<dbReference type="OrthoDB" id="9393833at2759"/>